<evidence type="ECO:0000313" key="2">
    <source>
        <dbReference type="EMBL" id="SBQ49780.1"/>
    </source>
</evidence>
<protein>
    <submittedName>
        <fullName evidence="2">Microtubule-associated protein 7 domain containing 1b</fullName>
    </submittedName>
</protein>
<dbReference type="AlphaFoldDB" id="A0A1A8ERL7"/>
<feature type="non-terminal residue" evidence="2">
    <location>
        <position position="1"/>
    </location>
</feature>
<dbReference type="EMBL" id="HAEB01003253">
    <property type="protein sequence ID" value="SBQ49780.1"/>
    <property type="molecule type" value="Transcribed_RNA"/>
</dbReference>
<feature type="signal peptide" evidence="1">
    <location>
        <begin position="1"/>
        <end position="24"/>
    </location>
</feature>
<name>A0A1A8ERL7_9TELE</name>
<evidence type="ECO:0000256" key="1">
    <source>
        <dbReference type="SAM" id="SignalP"/>
    </source>
</evidence>
<organism evidence="2">
    <name type="scientific">Nothobranchius korthausae</name>
    <dbReference type="NCBI Taxonomy" id="1143690"/>
    <lineage>
        <taxon>Eukaryota</taxon>
        <taxon>Metazoa</taxon>
        <taxon>Chordata</taxon>
        <taxon>Craniata</taxon>
        <taxon>Vertebrata</taxon>
        <taxon>Euteleostomi</taxon>
        <taxon>Actinopterygii</taxon>
        <taxon>Neopterygii</taxon>
        <taxon>Teleostei</taxon>
        <taxon>Neoteleostei</taxon>
        <taxon>Acanthomorphata</taxon>
        <taxon>Ovalentaria</taxon>
        <taxon>Atherinomorphae</taxon>
        <taxon>Cyprinodontiformes</taxon>
        <taxon>Nothobranchiidae</taxon>
        <taxon>Nothobranchius</taxon>
    </lineage>
</organism>
<feature type="chain" id="PRO_5008369316" evidence="1">
    <location>
        <begin position="25"/>
        <end position="47"/>
    </location>
</feature>
<gene>
    <name evidence="2" type="primary">MAP7D1B</name>
</gene>
<sequence length="47" mass="5612">VQVIYHLSLCLFNWLFSLPSLVTLDRPFTCLSRLFWDAFLYLLIDAF</sequence>
<reference evidence="2" key="2">
    <citation type="submission" date="2016-06" db="EMBL/GenBank/DDBJ databases">
        <title>The genome of a short-lived fish provides insights into sex chromosome evolution and the genetic control of aging.</title>
        <authorList>
            <person name="Reichwald K."/>
            <person name="Felder M."/>
            <person name="Petzold A."/>
            <person name="Koch P."/>
            <person name="Groth M."/>
            <person name="Platzer M."/>
        </authorList>
    </citation>
    <scope>NUCLEOTIDE SEQUENCE</scope>
    <source>
        <tissue evidence="2">Brain</tissue>
    </source>
</reference>
<reference evidence="2" key="1">
    <citation type="submission" date="2016-05" db="EMBL/GenBank/DDBJ databases">
        <authorList>
            <person name="Lavstsen T."/>
            <person name="Jespersen J.S."/>
        </authorList>
    </citation>
    <scope>NUCLEOTIDE SEQUENCE</scope>
    <source>
        <tissue evidence="2">Brain</tissue>
    </source>
</reference>
<accession>A0A1A8ERL7</accession>
<keyword evidence="1" id="KW-0732">Signal</keyword>
<proteinExistence type="predicted"/>